<evidence type="ECO:0000256" key="2">
    <source>
        <dbReference type="SAM" id="Phobius"/>
    </source>
</evidence>
<dbReference type="OrthoDB" id="9983389at2759"/>
<keyword evidence="5" id="KW-1185">Reference proteome</keyword>
<dbReference type="InterPro" id="IPR050380">
    <property type="entry name" value="Immune_Resp_Modulators"/>
</dbReference>
<dbReference type="EMBL" id="KV991589">
    <property type="protein sequence ID" value="PIO15008.1"/>
    <property type="molecule type" value="Genomic_DNA"/>
</dbReference>
<dbReference type="Proteomes" id="UP000228934">
    <property type="component" value="Unassembled WGS sequence"/>
</dbReference>
<organism evidence="4 5">
    <name type="scientific">Aquarana catesbeiana</name>
    <name type="common">American bullfrog</name>
    <name type="synonym">Rana catesbeiana</name>
    <dbReference type="NCBI Taxonomy" id="8400"/>
    <lineage>
        <taxon>Eukaryota</taxon>
        <taxon>Metazoa</taxon>
        <taxon>Chordata</taxon>
        <taxon>Craniata</taxon>
        <taxon>Vertebrata</taxon>
        <taxon>Euteleostomi</taxon>
        <taxon>Amphibia</taxon>
        <taxon>Batrachia</taxon>
        <taxon>Anura</taxon>
        <taxon>Neobatrachia</taxon>
        <taxon>Ranoidea</taxon>
        <taxon>Ranidae</taxon>
        <taxon>Aquarana</taxon>
    </lineage>
</organism>
<keyword evidence="2" id="KW-0472">Membrane</keyword>
<dbReference type="InterPro" id="IPR013783">
    <property type="entry name" value="Ig-like_fold"/>
</dbReference>
<dbReference type="CDD" id="cd00098">
    <property type="entry name" value="IgC1"/>
    <property type="match status" value="1"/>
</dbReference>
<evidence type="ECO:0000259" key="3">
    <source>
        <dbReference type="PROSITE" id="PS50835"/>
    </source>
</evidence>
<dbReference type="InterPro" id="IPR036179">
    <property type="entry name" value="Ig-like_dom_sf"/>
</dbReference>
<name>A0A2G9QHA2_AQUCT</name>
<evidence type="ECO:0000256" key="1">
    <source>
        <dbReference type="ARBA" id="ARBA00023319"/>
    </source>
</evidence>
<dbReference type="InterPro" id="IPR007110">
    <property type="entry name" value="Ig-like_dom"/>
</dbReference>
<dbReference type="Pfam" id="PF07654">
    <property type="entry name" value="C1-set"/>
    <property type="match status" value="1"/>
</dbReference>
<evidence type="ECO:0000313" key="4">
    <source>
        <dbReference type="EMBL" id="PIO15008.1"/>
    </source>
</evidence>
<feature type="domain" description="Ig-like" evidence="3">
    <location>
        <begin position="1"/>
        <end position="96"/>
    </location>
</feature>
<feature type="domain" description="Ig-like" evidence="3">
    <location>
        <begin position="137"/>
        <end position="207"/>
    </location>
</feature>
<feature type="transmembrane region" description="Helical" evidence="2">
    <location>
        <begin position="107"/>
        <end position="128"/>
    </location>
</feature>
<dbReference type="PANTHER" id="PTHR23411">
    <property type="entry name" value="TAPASIN"/>
    <property type="match status" value="1"/>
</dbReference>
<accession>A0A2G9QHA2</accession>
<keyword evidence="2" id="KW-0812">Transmembrane</keyword>
<reference evidence="5" key="1">
    <citation type="journal article" date="2017" name="Nat. Commun.">
        <title>The North American bullfrog draft genome provides insight into hormonal regulation of long noncoding RNA.</title>
        <authorList>
            <person name="Hammond S.A."/>
            <person name="Warren R.L."/>
            <person name="Vandervalk B.P."/>
            <person name="Kucuk E."/>
            <person name="Khan H."/>
            <person name="Gibb E.A."/>
            <person name="Pandoh P."/>
            <person name="Kirk H."/>
            <person name="Zhao Y."/>
            <person name="Jones M."/>
            <person name="Mungall A.J."/>
            <person name="Coope R."/>
            <person name="Pleasance S."/>
            <person name="Moore R.A."/>
            <person name="Holt R.A."/>
            <person name="Round J.M."/>
            <person name="Ohora S."/>
            <person name="Walle B.V."/>
            <person name="Veldhoen N."/>
            <person name="Helbing C.C."/>
            <person name="Birol I."/>
        </authorList>
    </citation>
    <scope>NUCLEOTIDE SEQUENCE [LARGE SCALE GENOMIC DNA]</scope>
</reference>
<feature type="non-terminal residue" evidence="4">
    <location>
        <position position="207"/>
    </location>
</feature>
<sequence length="207" mass="22457">MNPSLMFGESKTFLCDLTGFYPEDLEISWFKRSQDGELGLSENICTGLPVLEDNGTFRVSSQISAAFSEDDAGVFLICEVRHESLRSPLRSSSTVYLMARGEAQGSTAATVSIVVCTVLLAIIFGILYQRFLAKVPPLMSQLIIPELNSAGEKMVAVCNISGFRPRTIDICWYIDKSMKEAGAETSGKEPLLSAADITGQASHSVSK</sequence>
<keyword evidence="1" id="KW-0393">Immunoglobulin domain</keyword>
<dbReference type="AlphaFoldDB" id="A0A2G9QHA2"/>
<gene>
    <name evidence="4" type="ORF">AB205_0038460</name>
</gene>
<evidence type="ECO:0000313" key="5">
    <source>
        <dbReference type="Proteomes" id="UP000228934"/>
    </source>
</evidence>
<dbReference type="SMART" id="SM00407">
    <property type="entry name" value="IGc1"/>
    <property type="match status" value="1"/>
</dbReference>
<dbReference type="PROSITE" id="PS50835">
    <property type="entry name" value="IG_LIKE"/>
    <property type="match status" value="2"/>
</dbReference>
<proteinExistence type="predicted"/>
<dbReference type="InterPro" id="IPR003597">
    <property type="entry name" value="Ig_C1-set"/>
</dbReference>
<protein>
    <recommendedName>
        <fullName evidence="3">Ig-like domain-containing protein</fullName>
    </recommendedName>
</protein>
<dbReference type="Gene3D" id="2.60.40.10">
    <property type="entry name" value="Immunoglobulins"/>
    <property type="match status" value="2"/>
</dbReference>
<dbReference type="SUPFAM" id="SSF48726">
    <property type="entry name" value="Immunoglobulin"/>
    <property type="match status" value="2"/>
</dbReference>
<keyword evidence="2" id="KW-1133">Transmembrane helix</keyword>